<dbReference type="PANTHER" id="PTHR43105:SF14">
    <property type="entry name" value="FORMATE DEHYDROGENASE H"/>
    <property type="match status" value="1"/>
</dbReference>
<dbReference type="SMART" id="SM00926">
    <property type="entry name" value="Molybdop_Fe4S4"/>
    <property type="match status" value="1"/>
</dbReference>
<evidence type="ECO:0000256" key="4">
    <source>
        <dbReference type="ARBA" id="ARBA00022485"/>
    </source>
</evidence>
<dbReference type="PROSITE" id="PS51669">
    <property type="entry name" value="4FE4S_MOW_BIS_MGD"/>
    <property type="match status" value="1"/>
</dbReference>
<gene>
    <name evidence="16" type="ORF">ENQ77_09300</name>
    <name evidence="17" type="ORF">ENU66_06260</name>
    <name evidence="18" type="ORF">ENU66_06705</name>
</gene>
<reference evidence="16" key="1">
    <citation type="journal article" date="2020" name="mSystems">
        <title>Genome- and Community-Level Interaction Insights into Carbon Utilization and Element Cycling Functions of Hydrothermarchaeota in Hydrothermal Sediment.</title>
        <authorList>
            <person name="Zhou Z."/>
            <person name="Liu Y."/>
            <person name="Xu W."/>
            <person name="Pan J."/>
            <person name="Luo Z.H."/>
            <person name="Li M."/>
        </authorList>
    </citation>
    <scope>NUCLEOTIDE SEQUENCE [LARGE SCALE GENOMIC DNA]</scope>
    <source>
        <strain evidence="16">SpSt-34</strain>
        <strain evidence="17">SpSt-69</strain>
    </source>
</reference>
<feature type="domain" description="2Fe-2S ferredoxin-type" evidence="12">
    <location>
        <begin position="3"/>
        <end position="81"/>
    </location>
</feature>
<dbReference type="SUPFAM" id="SSF53706">
    <property type="entry name" value="Formate dehydrogenase/DMSO reductase, domains 1-3"/>
    <property type="match status" value="1"/>
</dbReference>
<dbReference type="GO" id="GO:0046872">
    <property type="term" value="F:metal ion binding"/>
    <property type="evidence" value="ECO:0007669"/>
    <property type="project" value="UniProtKB-KW"/>
</dbReference>
<keyword evidence="4" id="KW-0004">4Fe-4S</keyword>
<evidence type="ECO:0000259" key="15">
    <source>
        <dbReference type="PROSITE" id="PS51839"/>
    </source>
</evidence>
<dbReference type="InterPro" id="IPR006963">
    <property type="entry name" value="Mopterin_OxRdtase_4Fe-4S_dom"/>
</dbReference>
<sequence length="903" mass="101242">MSRLVKITIDGREIVAPEGEPVLKVAKENGIDIPSLCFLKELSPSGLCRLCIVKVEGRSGMVPSCLLTVQEGMKITAFDEELENTRKILLDNILSEHNDDCINCDRDGNCELQDLAYRYNLGRDNRMFASIWQELERKIDASSPVLYYDSSKCIKCMRCIKACAELQVKNVLSFAERGIESYVVAGLGKWSESECDGCGQCVQACPTGALVEKWETYGVKVRAKDVDKKVVTTCPYCGVGCQLELWIKDNRIVKVLGANEIPNEGKTCVKGRFGLDFVHKPDRLTKPLIKKNGKFEEVEWDEALDFVAKKLTEIKEKYGPDAIAGLASAKCTNEENYVFQKFMRAVIGTNNVDHCARLCHASTVAGLARAFGSGAMTNSIKELEYADVILVTGSNTTETHPVIATYIKRAVVFHGAKLIVVDPRKIDLVKYATLHLQQRNGTDVAWINGMLHIIWKEKLYNEEFIKSRTEDFDSIIPIIEKYTPEKVEEITGIPKEKLIEAARLYAKAEKASIVYSMGITQHTTGVDNVLSLANLAMITGHIGRESTGVNPLRGQNNVQGACDMGGLPDVYSGYQKVVDEQARKKFEEAWGVKLPDKPGLTVVEMMYAATEGKVKAFYMMGENPMMSDPNIPHVKEALEKVEFIVCQDIFMTETTQFADVILPVASFAEKEGTFTNTERRILKVNKAIEPLPGIRADWEIIQEIARRMGYEMNYASWEDILREINRLTPIYGGITPERVNRGEKLQWPCPTPEHPGTQYLHKEKFSRGLGKFHPVDFIPPAELPDENYPFILSTGRMLYHYHTATMTRRSNSLIKYSNEPYMEMNPDDMEKLGIKDGEKVKVSSRRGSIEIKAVASDRVFPGLVFIPFHFSEAAANILTNDALDPIAKIPELKVCSCKIEKIN</sequence>
<dbReference type="InterPro" id="IPR009010">
    <property type="entry name" value="Asp_de-COase-like_dom_sf"/>
</dbReference>
<dbReference type="GO" id="GO:0003954">
    <property type="term" value="F:NADH dehydrogenase activity"/>
    <property type="evidence" value="ECO:0007669"/>
    <property type="project" value="TreeGrafter"/>
</dbReference>
<dbReference type="InterPro" id="IPR017896">
    <property type="entry name" value="4Fe4S_Fe-S-bd"/>
</dbReference>
<dbReference type="Pfam" id="PF13510">
    <property type="entry name" value="Fer2_4"/>
    <property type="match status" value="1"/>
</dbReference>
<dbReference type="Gene3D" id="2.40.40.20">
    <property type="match status" value="1"/>
</dbReference>
<comment type="cofactor">
    <cofactor evidence="2">
        <name>[4Fe-4S] cluster</name>
        <dbReference type="ChEBI" id="CHEBI:49883"/>
    </cofactor>
</comment>
<dbReference type="SUPFAM" id="SSF54292">
    <property type="entry name" value="2Fe-2S ferredoxin-like"/>
    <property type="match status" value="1"/>
</dbReference>
<keyword evidence="10" id="KW-0408">Iron</keyword>
<evidence type="ECO:0000256" key="5">
    <source>
        <dbReference type="ARBA" id="ARBA00022505"/>
    </source>
</evidence>
<dbReference type="FunFam" id="3.30.70.20:FF:000035">
    <property type="entry name" value="Iron hydrogenase 1"/>
    <property type="match status" value="1"/>
</dbReference>
<evidence type="ECO:0000256" key="8">
    <source>
        <dbReference type="ARBA" id="ARBA00022737"/>
    </source>
</evidence>
<dbReference type="PROSITE" id="PS51379">
    <property type="entry name" value="4FE4S_FER_2"/>
    <property type="match status" value="2"/>
</dbReference>
<dbReference type="GO" id="GO:0008863">
    <property type="term" value="F:formate dehydrogenase (NAD+) activity"/>
    <property type="evidence" value="ECO:0007669"/>
    <property type="project" value="InterPro"/>
</dbReference>
<dbReference type="NCBIfam" id="TIGR01591">
    <property type="entry name" value="Fdh-alpha"/>
    <property type="match status" value="1"/>
</dbReference>
<evidence type="ECO:0000259" key="13">
    <source>
        <dbReference type="PROSITE" id="PS51379"/>
    </source>
</evidence>
<dbReference type="PROSITE" id="PS51085">
    <property type="entry name" value="2FE2S_FER_2"/>
    <property type="match status" value="1"/>
</dbReference>
<dbReference type="EMBL" id="DTDJ01000043">
    <property type="protein sequence ID" value="HGL17910.1"/>
    <property type="molecule type" value="Genomic_DNA"/>
</dbReference>
<keyword evidence="9" id="KW-0560">Oxidoreductase</keyword>
<evidence type="ECO:0000256" key="7">
    <source>
        <dbReference type="ARBA" id="ARBA00022723"/>
    </source>
</evidence>
<dbReference type="InterPro" id="IPR036010">
    <property type="entry name" value="2Fe-2S_ferredoxin-like_sf"/>
</dbReference>
<dbReference type="CDD" id="cd02790">
    <property type="entry name" value="MopB_CT_Formate-Dh_H"/>
    <property type="match status" value="1"/>
</dbReference>
<dbReference type="PROSITE" id="PS00198">
    <property type="entry name" value="4FE4S_FER_1"/>
    <property type="match status" value="1"/>
</dbReference>
<dbReference type="InterPro" id="IPR006478">
    <property type="entry name" value="Formate_DH_asu"/>
</dbReference>
<dbReference type="Gene3D" id="3.40.228.10">
    <property type="entry name" value="Dimethylsulfoxide Reductase, domain 2"/>
    <property type="match status" value="1"/>
</dbReference>
<evidence type="ECO:0000313" key="18">
    <source>
        <dbReference type="EMBL" id="HGL17997.1"/>
    </source>
</evidence>
<dbReference type="InterPro" id="IPR050123">
    <property type="entry name" value="Prok_molybdopt-oxidoreductase"/>
</dbReference>
<feature type="domain" description="4Fe-4S Mo/W bis-MGD-type" evidence="14">
    <location>
        <begin position="227"/>
        <end position="282"/>
    </location>
</feature>
<dbReference type="CDD" id="cd02753">
    <property type="entry name" value="MopB_Formate-Dh-H"/>
    <property type="match status" value="1"/>
</dbReference>
<keyword evidence="7" id="KW-0479">Metal-binding</keyword>
<dbReference type="EMBL" id="DSOL01000264">
    <property type="protein sequence ID" value="HEN28819.1"/>
    <property type="molecule type" value="Genomic_DNA"/>
</dbReference>
<dbReference type="PROSITE" id="PS51839">
    <property type="entry name" value="4FE4S_HC3"/>
    <property type="match status" value="1"/>
</dbReference>
<dbReference type="AlphaFoldDB" id="A0A7C2PLP6"/>
<dbReference type="EMBL" id="DTDJ01000043">
    <property type="protein sequence ID" value="HGL17997.1"/>
    <property type="molecule type" value="Genomic_DNA"/>
</dbReference>
<dbReference type="GO" id="GO:0043546">
    <property type="term" value="F:molybdopterin cofactor binding"/>
    <property type="evidence" value="ECO:0007669"/>
    <property type="project" value="InterPro"/>
</dbReference>
<dbReference type="InterPro" id="IPR006657">
    <property type="entry name" value="MoPterin_dinucl-bd_dom"/>
</dbReference>
<name>A0A7C2PLP6_UNCW3</name>
<dbReference type="Pfam" id="PF12838">
    <property type="entry name" value="Fer4_7"/>
    <property type="match status" value="1"/>
</dbReference>
<evidence type="ECO:0000313" key="17">
    <source>
        <dbReference type="EMBL" id="HGL17910.1"/>
    </source>
</evidence>
<dbReference type="Gene3D" id="3.10.20.740">
    <property type="match status" value="1"/>
</dbReference>
<dbReference type="GO" id="GO:0016020">
    <property type="term" value="C:membrane"/>
    <property type="evidence" value="ECO:0007669"/>
    <property type="project" value="TreeGrafter"/>
</dbReference>
<dbReference type="Gene3D" id="3.30.70.20">
    <property type="match status" value="1"/>
</dbReference>
<dbReference type="PIRSF" id="PIRSF036643">
    <property type="entry name" value="FDH_alpha"/>
    <property type="match status" value="1"/>
</dbReference>
<keyword evidence="11" id="KW-0411">Iron-sulfur</keyword>
<dbReference type="InterPro" id="IPR041925">
    <property type="entry name" value="CT_Formate-Dh_H"/>
</dbReference>
<comment type="similarity">
    <text evidence="3">In the C-terminal section; belongs to the prokaryotic molybdopterin-containing oxidoreductase family.</text>
</comment>
<feature type="domain" description="4Fe-4S His(Cys)3-ligated-type" evidence="15">
    <location>
        <begin position="81"/>
        <end position="120"/>
    </location>
</feature>
<dbReference type="Pfam" id="PF04879">
    <property type="entry name" value="Molybdop_Fe4S4"/>
    <property type="match status" value="1"/>
</dbReference>
<dbReference type="GO" id="GO:0015942">
    <property type="term" value="P:formate metabolic process"/>
    <property type="evidence" value="ECO:0007669"/>
    <property type="project" value="InterPro"/>
</dbReference>
<dbReference type="InterPro" id="IPR041924">
    <property type="entry name" value="Formate_Dh-H_N"/>
</dbReference>
<dbReference type="GO" id="GO:0051537">
    <property type="term" value="F:2 iron, 2 sulfur cluster binding"/>
    <property type="evidence" value="ECO:0007669"/>
    <property type="project" value="UniProtKB-KW"/>
</dbReference>
<dbReference type="SUPFAM" id="SSF50692">
    <property type="entry name" value="ADC-like"/>
    <property type="match status" value="1"/>
</dbReference>
<evidence type="ECO:0000256" key="9">
    <source>
        <dbReference type="ARBA" id="ARBA00023002"/>
    </source>
</evidence>
<dbReference type="InterPro" id="IPR019574">
    <property type="entry name" value="NADH_UbQ_OxRdtase_Gsu_4Fe4S-bd"/>
</dbReference>
<dbReference type="InterPro" id="IPR006655">
    <property type="entry name" value="Mopterin_OxRdtase_prok_CS"/>
</dbReference>
<comment type="caution">
    <text evidence="16">The sequence shown here is derived from an EMBL/GenBank/DDBJ whole genome shotgun (WGS) entry which is preliminary data.</text>
</comment>
<dbReference type="InterPro" id="IPR001041">
    <property type="entry name" value="2Fe-2S_ferredoxin-type"/>
</dbReference>
<evidence type="ECO:0000256" key="2">
    <source>
        <dbReference type="ARBA" id="ARBA00001966"/>
    </source>
</evidence>
<keyword evidence="6" id="KW-0001">2Fe-2S</keyword>
<accession>A0A7C2PLP6</accession>
<evidence type="ECO:0000256" key="1">
    <source>
        <dbReference type="ARBA" id="ARBA00001942"/>
    </source>
</evidence>
<dbReference type="Pfam" id="PF10588">
    <property type="entry name" value="NADH-G_4Fe-4S_3"/>
    <property type="match status" value="1"/>
</dbReference>
<dbReference type="PROSITE" id="PS00551">
    <property type="entry name" value="MOLYBDOPTERIN_PROK_1"/>
    <property type="match status" value="1"/>
</dbReference>
<dbReference type="InterPro" id="IPR006656">
    <property type="entry name" value="Mopterin_OxRdtase"/>
</dbReference>
<dbReference type="Gene3D" id="3.40.50.740">
    <property type="match status" value="1"/>
</dbReference>
<evidence type="ECO:0000313" key="16">
    <source>
        <dbReference type="EMBL" id="HEN28819.1"/>
    </source>
</evidence>
<dbReference type="CDD" id="cd00207">
    <property type="entry name" value="fer2"/>
    <property type="match status" value="1"/>
</dbReference>
<evidence type="ECO:0000259" key="14">
    <source>
        <dbReference type="PROSITE" id="PS51669"/>
    </source>
</evidence>
<dbReference type="FunFam" id="2.40.40.20:FF:000005">
    <property type="entry name" value="Periplasmic nitrate reductase"/>
    <property type="match status" value="1"/>
</dbReference>
<feature type="domain" description="4Fe-4S ferredoxin-type" evidence="13">
    <location>
        <begin position="186"/>
        <end position="215"/>
    </location>
</feature>
<dbReference type="SMART" id="SM00929">
    <property type="entry name" value="NADH-G_4Fe-4S_3"/>
    <property type="match status" value="1"/>
</dbReference>
<proteinExistence type="inferred from homology"/>
<evidence type="ECO:0000256" key="6">
    <source>
        <dbReference type="ARBA" id="ARBA00022714"/>
    </source>
</evidence>
<dbReference type="GO" id="GO:0022904">
    <property type="term" value="P:respiratory electron transport chain"/>
    <property type="evidence" value="ECO:0007669"/>
    <property type="project" value="TreeGrafter"/>
</dbReference>
<keyword evidence="5" id="KW-0500">Molybdenum</keyword>
<dbReference type="PANTHER" id="PTHR43105">
    <property type="entry name" value="RESPIRATORY NITRATE REDUCTASE"/>
    <property type="match status" value="1"/>
</dbReference>
<dbReference type="PROSITE" id="PS00490">
    <property type="entry name" value="MOLYBDOPTERIN_PROK_2"/>
    <property type="match status" value="1"/>
</dbReference>
<evidence type="ECO:0000256" key="10">
    <source>
        <dbReference type="ARBA" id="ARBA00023004"/>
    </source>
</evidence>
<evidence type="ECO:0000256" key="11">
    <source>
        <dbReference type="ARBA" id="ARBA00023014"/>
    </source>
</evidence>
<dbReference type="Pfam" id="PF01568">
    <property type="entry name" value="Molydop_binding"/>
    <property type="match status" value="1"/>
</dbReference>
<dbReference type="FunFam" id="2.20.25.90:FF:000001">
    <property type="entry name" value="Formate dehydrogenase subunit alpha"/>
    <property type="match status" value="1"/>
</dbReference>
<dbReference type="FunFam" id="3.40.228.10:FF:000002">
    <property type="entry name" value="Formate dehydrogenase subunit alpha"/>
    <property type="match status" value="1"/>
</dbReference>
<dbReference type="Gene3D" id="2.20.25.90">
    <property type="entry name" value="ADC-like domains"/>
    <property type="match status" value="1"/>
</dbReference>
<evidence type="ECO:0000256" key="3">
    <source>
        <dbReference type="ARBA" id="ARBA00007023"/>
    </source>
</evidence>
<dbReference type="SUPFAM" id="SSF54862">
    <property type="entry name" value="4Fe-4S ferredoxins"/>
    <property type="match status" value="1"/>
</dbReference>
<protein>
    <submittedName>
        <fullName evidence="16">Formate dehydrogenase subunit alpha</fullName>
    </submittedName>
</protein>
<feature type="domain" description="4Fe-4S ferredoxin-type" evidence="13">
    <location>
        <begin position="144"/>
        <end position="174"/>
    </location>
</feature>
<comment type="cofactor">
    <cofactor evidence="1">
        <name>Mo-bis(molybdopterin guanine dinucleotide)</name>
        <dbReference type="ChEBI" id="CHEBI:60539"/>
    </cofactor>
</comment>
<dbReference type="Pfam" id="PF00384">
    <property type="entry name" value="Molybdopterin"/>
    <property type="match status" value="1"/>
</dbReference>
<dbReference type="GO" id="GO:0051539">
    <property type="term" value="F:4 iron, 4 sulfur cluster binding"/>
    <property type="evidence" value="ECO:0007669"/>
    <property type="project" value="UniProtKB-KW"/>
</dbReference>
<keyword evidence="8" id="KW-0677">Repeat</keyword>
<dbReference type="InterPro" id="IPR027467">
    <property type="entry name" value="MopterinOxRdtase_cofactor_BS"/>
</dbReference>
<organism evidence="16">
    <name type="scientific">candidate division WOR-3 bacterium</name>
    <dbReference type="NCBI Taxonomy" id="2052148"/>
    <lineage>
        <taxon>Bacteria</taxon>
        <taxon>Bacteria division WOR-3</taxon>
    </lineage>
</organism>
<dbReference type="InterPro" id="IPR017900">
    <property type="entry name" value="4Fe4S_Fe_S_CS"/>
</dbReference>
<evidence type="ECO:0000259" key="12">
    <source>
        <dbReference type="PROSITE" id="PS51085"/>
    </source>
</evidence>